<dbReference type="EMBL" id="JARBHB010000006">
    <property type="protein sequence ID" value="KAJ8881976.1"/>
    <property type="molecule type" value="Genomic_DNA"/>
</dbReference>
<accession>A0ABQ9HCR1</accession>
<reference evidence="2 3" key="1">
    <citation type="submission" date="2023-02" db="EMBL/GenBank/DDBJ databases">
        <title>LHISI_Scaffold_Assembly.</title>
        <authorList>
            <person name="Stuart O.P."/>
            <person name="Cleave R."/>
            <person name="Magrath M.J.L."/>
            <person name="Mikheyev A.S."/>
        </authorList>
    </citation>
    <scope>NUCLEOTIDE SEQUENCE [LARGE SCALE GENOMIC DNA]</scope>
    <source>
        <strain evidence="2">Daus_M_001</strain>
        <tissue evidence="2">Leg muscle</tissue>
    </source>
</reference>
<feature type="region of interest" description="Disordered" evidence="1">
    <location>
        <begin position="1"/>
        <end position="21"/>
    </location>
</feature>
<proteinExistence type="predicted"/>
<keyword evidence="3" id="KW-1185">Reference proteome</keyword>
<evidence type="ECO:0000256" key="1">
    <source>
        <dbReference type="SAM" id="MobiDB-lite"/>
    </source>
</evidence>
<evidence type="ECO:0000313" key="2">
    <source>
        <dbReference type="EMBL" id="KAJ8881976.1"/>
    </source>
</evidence>
<gene>
    <name evidence="2" type="ORF">PR048_018464</name>
</gene>
<dbReference type="Proteomes" id="UP001159363">
    <property type="component" value="Chromosome 5"/>
</dbReference>
<name>A0ABQ9HCR1_9NEOP</name>
<comment type="caution">
    <text evidence="2">The sequence shown here is derived from an EMBL/GenBank/DDBJ whole genome shotgun (WGS) entry which is preliminary data.</text>
</comment>
<evidence type="ECO:0000313" key="3">
    <source>
        <dbReference type="Proteomes" id="UP001159363"/>
    </source>
</evidence>
<feature type="compositionally biased region" description="Polar residues" evidence="1">
    <location>
        <begin position="7"/>
        <end position="20"/>
    </location>
</feature>
<organism evidence="2 3">
    <name type="scientific">Dryococelus australis</name>
    <dbReference type="NCBI Taxonomy" id="614101"/>
    <lineage>
        <taxon>Eukaryota</taxon>
        <taxon>Metazoa</taxon>
        <taxon>Ecdysozoa</taxon>
        <taxon>Arthropoda</taxon>
        <taxon>Hexapoda</taxon>
        <taxon>Insecta</taxon>
        <taxon>Pterygota</taxon>
        <taxon>Neoptera</taxon>
        <taxon>Polyneoptera</taxon>
        <taxon>Phasmatodea</taxon>
        <taxon>Verophasmatodea</taxon>
        <taxon>Anareolatae</taxon>
        <taxon>Phasmatidae</taxon>
        <taxon>Eurycanthinae</taxon>
        <taxon>Dryococelus</taxon>
    </lineage>
</organism>
<sequence>MGVRAASGNSSPTKRGNSKVSGPALECIKKLRFGWKISINFNESNASADFILSKEKSVLGSGAEVQCVVFGIRGVNKLGVGRKKGGQRVRDGQYLVIVDLPSVTSGAARSIRTELGGAVVTYRTRVREDTGSIPGPAILIPVFHGFPKSLRANVGMGPKTKAMADSFPIPLPCATCAPSSDLAVGETLSLVAYVFSCTVLKHLPNRPCVGAGIKGQGKREYPEKTRCRASSSSTIPTRENSGVNVSGIEPGSSWWEASALATTPPLSRWTIINPTVIFINIAATNVDRFVLSWSGAILCWEQLCFYLKAPAYLTLKLLAACLKHTFAHETTKHVSRCGDLRKERTLQTKPAK</sequence>
<protein>
    <submittedName>
        <fullName evidence="2">Uncharacterized protein</fullName>
    </submittedName>
</protein>